<proteinExistence type="predicted"/>
<dbReference type="Gene3D" id="3.30.420.10">
    <property type="entry name" value="Ribonuclease H-like superfamily/Ribonuclease H"/>
    <property type="match status" value="1"/>
</dbReference>
<dbReference type="EMBL" id="AVOT02000550">
    <property type="protein sequence ID" value="MBW0463430.1"/>
    <property type="molecule type" value="Genomic_DNA"/>
</dbReference>
<name>A0A9Q3BDU7_9BASI</name>
<dbReference type="OrthoDB" id="7701485at2759"/>
<evidence type="ECO:0000313" key="2">
    <source>
        <dbReference type="Proteomes" id="UP000765509"/>
    </source>
</evidence>
<organism evidence="1 2">
    <name type="scientific">Austropuccinia psidii MF-1</name>
    <dbReference type="NCBI Taxonomy" id="1389203"/>
    <lineage>
        <taxon>Eukaryota</taxon>
        <taxon>Fungi</taxon>
        <taxon>Dikarya</taxon>
        <taxon>Basidiomycota</taxon>
        <taxon>Pucciniomycotina</taxon>
        <taxon>Pucciniomycetes</taxon>
        <taxon>Pucciniales</taxon>
        <taxon>Sphaerophragmiaceae</taxon>
        <taxon>Austropuccinia</taxon>
    </lineage>
</organism>
<keyword evidence="2" id="KW-1185">Reference proteome</keyword>
<dbReference type="InterPro" id="IPR012337">
    <property type="entry name" value="RNaseH-like_sf"/>
</dbReference>
<accession>A0A9Q3BDU7</accession>
<dbReference type="AlphaFoldDB" id="A0A9Q3BDU7"/>
<dbReference type="SUPFAM" id="SSF53098">
    <property type="entry name" value="Ribonuclease H-like"/>
    <property type="match status" value="1"/>
</dbReference>
<evidence type="ECO:0000313" key="1">
    <source>
        <dbReference type="EMBL" id="MBW0463430.1"/>
    </source>
</evidence>
<dbReference type="Proteomes" id="UP000765509">
    <property type="component" value="Unassembled WGS sequence"/>
</dbReference>
<dbReference type="GO" id="GO:0003676">
    <property type="term" value="F:nucleic acid binding"/>
    <property type="evidence" value="ECO:0007669"/>
    <property type="project" value="InterPro"/>
</dbReference>
<gene>
    <name evidence="1" type="ORF">O181_003145</name>
</gene>
<comment type="caution">
    <text evidence="1">The sequence shown here is derived from an EMBL/GenBank/DDBJ whole genome shotgun (WGS) entry which is preliminary data.</text>
</comment>
<evidence type="ECO:0008006" key="3">
    <source>
        <dbReference type="Google" id="ProtNLM"/>
    </source>
</evidence>
<protein>
    <recommendedName>
        <fullName evidence="3">Integrase catalytic domain-containing protein</fullName>
    </recommendedName>
</protein>
<sequence>MTIVHKSGRIHNNSDGLSRWELSNTPGSPSYVPANSELQIPMKGINITAVGKKFFEEVIKSYRKDKNFNILTSLLENNCKDTSLANSLDDVWKTSYENGIFHSFYGILYHSDRELNLTSALWTNLHKLLGKKISFSTAYHLQTDVFAERMIQTLEDIIRRFCAYFLKHKDSYGFTHDWCTLIPELELAYKTAIHAATGKTPAMFEKGWNPKLPADTLKKD</sequence>
<dbReference type="InterPro" id="IPR036397">
    <property type="entry name" value="RNaseH_sf"/>
</dbReference>
<reference evidence="1" key="1">
    <citation type="submission" date="2021-03" db="EMBL/GenBank/DDBJ databases">
        <title>Draft genome sequence of rust myrtle Austropuccinia psidii MF-1, a brazilian biotype.</title>
        <authorList>
            <person name="Quecine M.C."/>
            <person name="Pachon D.M.R."/>
            <person name="Bonatelli M.L."/>
            <person name="Correr F.H."/>
            <person name="Franceschini L.M."/>
            <person name="Leite T.F."/>
            <person name="Margarido G.R.A."/>
            <person name="Almeida C.A."/>
            <person name="Ferrarezi J.A."/>
            <person name="Labate C.A."/>
        </authorList>
    </citation>
    <scope>NUCLEOTIDE SEQUENCE</scope>
    <source>
        <strain evidence="1">MF-1</strain>
    </source>
</reference>